<feature type="transmembrane region" description="Helical" evidence="5">
    <location>
        <begin position="171"/>
        <end position="190"/>
    </location>
</feature>
<keyword evidence="8" id="KW-1185">Reference proteome</keyword>
<gene>
    <name evidence="7" type="ORF">A1O7_06985</name>
</gene>
<dbReference type="InterPro" id="IPR036259">
    <property type="entry name" value="MFS_trans_sf"/>
</dbReference>
<protein>
    <recommendedName>
        <fullName evidence="6">Major facilitator superfamily (MFS) profile domain-containing protein</fullName>
    </recommendedName>
</protein>
<dbReference type="InterPro" id="IPR020846">
    <property type="entry name" value="MFS_dom"/>
</dbReference>
<dbReference type="GO" id="GO:0016020">
    <property type="term" value="C:membrane"/>
    <property type="evidence" value="ECO:0007669"/>
    <property type="project" value="UniProtKB-SubCell"/>
</dbReference>
<dbReference type="InterPro" id="IPR011701">
    <property type="entry name" value="MFS"/>
</dbReference>
<dbReference type="PANTHER" id="PTHR42718:SF11">
    <property type="entry name" value="MAJOR FACILITATOR SUPERFAMILY (MFS) PROFILE DOMAIN-CONTAINING PROTEIN"/>
    <property type="match status" value="1"/>
</dbReference>
<evidence type="ECO:0000256" key="4">
    <source>
        <dbReference type="ARBA" id="ARBA00023136"/>
    </source>
</evidence>
<evidence type="ECO:0000256" key="3">
    <source>
        <dbReference type="ARBA" id="ARBA00022989"/>
    </source>
</evidence>
<feature type="transmembrane region" description="Helical" evidence="5">
    <location>
        <begin position="82"/>
        <end position="101"/>
    </location>
</feature>
<feature type="transmembrane region" description="Helical" evidence="5">
    <location>
        <begin position="202"/>
        <end position="222"/>
    </location>
</feature>
<feature type="domain" description="Major facilitator superfamily (MFS) profile" evidence="6">
    <location>
        <begin position="47"/>
        <end position="330"/>
    </location>
</feature>
<dbReference type="eggNOG" id="KOG0254">
    <property type="taxonomic scope" value="Eukaryota"/>
</dbReference>
<dbReference type="GeneID" id="19181560"/>
<keyword evidence="4 5" id="KW-0472">Membrane</keyword>
<dbReference type="RefSeq" id="XP_007759175.1">
    <property type="nucleotide sequence ID" value="XM_007760985.1"/>
</dbReference>
<evidence type="ECO:0000259" key="6">
    <source>
        <dbReference type="PROSITE" id="PS50850"/>
    </source>
</evidence>
<dbReference type="STRING" id="1182544.W9VWN4"/>
<evidence type="ECO:0000313" key="7">
    <source>
        <dbReference type="EMBL" id="EXJ56641.1"/>
    </source>
</evidence>
<proteinExistence type="predicted"/>
<feature type="transmembrane region" description="Helical" evidence="5">
    <location>
        <begin position="134"/>
        <end position="159"/>
    </location>
</feature>
<dbReference type="VEuPathDB" id="FungiDB:A1O7_06985"/>
<dbReference type="PROSITE" id="PS50850">
    <property type="entry name" value="MFS"/>
    <property type="match status" value="1"/>
</dbReference>
<accession>W9VWN4</accession>
<sequence length="330" mass="35977">MEIQNGVPARCEPGTAPGAELDIEARIEALGRQRPEVFQTVWAEAAFCVTILASMLMAEYFVSGFNIILPFMATALDIPDQARTWPASVFSLVTGAFLLPLGRLADILGARLVFVMGLAWHFIWSLAAGFSQNYVTLIVCRALQGLGPAAYLPSGIMLLGRTYRPGPRKNLVFSLYGSFSPLGFFLGIFAGGASGQSLTWRWYFWIGAILLFLATVLAYMAVPTNHSDARNSNIKMDWWGASVVVPGLLLVVFALTDSSHTSDGWATPYVGITMAAGVICLGVAVYIEGWVAEHPLLPFDLFKVRHMKPLSVSLLLSYGVFGIYLFYTSL</sequence>
<dbReference type="HOGENOM" id="CLU_000960_10_1_1"/>
<comment type="subcellular location">
    <subcellularLocation>
        <location evidence="1">Membrane</location>
        <topology evidence="1">Multi-pass membrane protein</topology>
    </subcellularLocation>
</comment>
<feature type="transmembrane region" description="Helical" evidence="5">
    <location>
        <begin position="310"/>
        <end position="327"/>
    </location>
</feature>
<dbReference type="Gene3D" id="1.20.1250.20">
    <property type="entry name" value="MFS general substrate transporter like domains"/>
    <property type="match status" value="1"/>
</dbReference>
<feature type="transmembrane region" description="Helical" evidence="5">
    <location>
        <begin position="41"/>
        <end position="62"/>
    </location>
</feature>
<comment type="caution">
    <text evidence="7">The sequence shown here is derived from an EMBL/GenBank/DDBJ whole genome shotgun (WGS) entry which is preliminary data.</text>
</comment>
<keyword evidence="3 5" id="KW-1133">Transmembrane helix</keyword>
<evidence type="ECO:0000313" key="8">
    <source>
        <dbReference type="Proteomes" id="UP000019473"/>
    </source>
</evidence>
<dbReference type="Pfam" id="PF07690">
    <property type="entry name" value="MFS_1"/>
    <property type="match status" value="1"/>
</dbReference>
<reference evidence="7 8" key="1">
    <citation type="submission" date="2013-03" db="EMBL/GenBank/DDBJ databases">
        <title>The Genome Sequence of Cladophialophora yegresii CBS 114405.</title>
        <authorList>
            <consortium name="The Broad Institute Genomics Platform"/>
            <person name="Cuomo C."/>
            <person name="de Hoog S."/>
            <person name="Gorbushina A."/>
            <person name="Walker B."/>
            <person name="Young S.K."/>
            <person name="Zeng Q."/>
            <person name="Gargeya S."/>
            <person name="Fitzgerald M."/>
            <person name="Haas B."/>
            <person name="Abouelleil A."/>
            <person name="Allen A.W."/>
            <person name="Alvarado L."/>
            <person name="Arachchi H.M."/>
            <person name="Berlin A.M."/>
            <person name="Chapman S.B."/>
            <person name="Gainer-Dewar J."/>
            <person name="Goldberg J."/>
            <person name="Griggs A."/>
            <person name="Gujja S."/>
            <person name="Hansen M."/>
            <person name="Howarth C."/>
            <person name="Imamovic A."/>
            <person name="Ireland A."/>
            <person name="Larimer J."/>
            <person name="McCowan C."/>
            <person name="Murphy C."/>
            <person name="Pearson M."/>
            <person name="Poon T.W."/>
            <person name="Priest M."/>
            <person name="Roberts A."/>
            <person name="Saif S."/>
            <person name="Shea T."/>
            <person name="Sisk P."/>
            <person name="Sykes S."/>
            <person name="Wortman J."/>
            <person name="Nusbaum C."/>
            <person name="Birren B."/>
        </authorList>
    </citation>
    <scope>NUCLEOTIDE SEQUENCE [LARGE SCALE GENOMIC DNA]</scope>
    <source>
        <strain evidence="7 8">CBS 114405</strain>
    </source>
</reference>
<evidence type="ECO:0000256" key="5">
    <source>
        <dbReference type="SAM" id="Phobius"/>
    </source>
</evidence>
<evidence type="ECO:0000256" key="2">
    <source>
        <dbReference type="ARBA" id="ARBA00022692"/>
    </source>
</evidence>
<dbReference type="SUPFAM" id="SSF103473">
    <property type="entry name" value="MFS general substrate transporter"/>
    <property type="match status" value="1"/>
</dbReference>
<keyword evidence="2 5" id="KW-0812">Transmembrane</keyword>
<name>W9VWN4_9EURO</name>
<dbReference type="OrthoDB" id="5086884at2759"/>
<dbReference type="Proteomes" id="UP000019473">
    <property type="component" value="Unassembled WGS sequence"/>
</dbReference>
<dbReference type="PANTHER" id="PTHR42718">
    <property type="entry name" value="MAJOR FACILITATOR SUPERFAMILY MULTIDRUG TRANSPORTER MFSC"/>
    <property type="match status" value="1"/>
</dbReference>
<feature type="transmembrane region" description="Helical" evidence="5">
    <location>
        <begin position="238"/>
        <end position="256"/>
    </location>
</feature>
<dbReference type="EMBL" id="AMGW01000005">
    <property type="protein sequence ID" value="EXJ56641.1"/>
    <property type="molecule type" value="Genomic_DNA"/>
</dbReference>
<evidence type="ECO:0000256" key="1">
    <source>
        <dbReference type="ARBA" id="ARBA00004141"/>
    </source>
</evidence>
<feature type="transmembrane region" description="Helical" evidence="5">
    <location>
        <begin position="108"/>
        <end position="128"/>
    </location>
</feature>
<dbReference type="GO" id="GO:0022857">
    <property type="term" value="F:transmembrane transporter activity"/>
    <property type="evidence" value="ECO:0007669"/>
    <property type="project" value="InterPro"/>
</dbReference>
<organism evidence="7 8">
    <name type="scientific">Cladophialophora yegresii CBS 114405</name>
    <dbReference type="NCBI Taxonomy" id="1182544"/>
    <lineage>
        <taxon>Eukaryota</taxon>
        <taxon>Fungi</taxon>
        <taxon>Dikarya</taxon>
        <taxon>Ascomycota</taxon>
        <taxon>Pezizomycotina</taxon>
        <taxon>Eurotiomycetes</taxon>
        <taxon>Chaetothyriomycetidae</taxon>
        <taxon>Chaetothyriales</taxon>
        <taxon>Herpotrichiellaceae</taxon>
        <taxon>Cladophialophora</taxon>
    </lineage>
</organism>
<dbReference type="AlphaFoldDB" id="W9VWN4"/>
<feature type="transmembrane region" description="Helical" evidence="5">
    <location>
        <begin position="268"/>
        <end position="289"/>
    </location>
</feature>